<dbReference type="InterPro" id="IPR029044">
    <property type="entry name" value="Nucleotide-diphossugar_trans"/>
</dbReference>
<evidence type="ECO:0000256" key="2">
    <source>
        <dbReference type="SAM" id="MobiDB-lite"/>
    </source>
</evidence>
<protein>
    <submittedName>
        <fullName evidence="3">Uncharacterized protein</fullName>
    </submittedName>
</protein>
<dbReference type="PANTHER" id="PTHR43083:SF6">
    <property type="entry name" value="MANNAN POLYMERASE COMPLEXES SUBUNIT MNN9"/>
    <property type="match status" value="1"/>
</dbReference>
<sequence>MKNATLIIFILLAGNLLTLFYAFSGKFSTLGSYVTRGLANQRADTSHYQAIPTAHEHVHDLSRMLPRPVDFEHADVNDSKPHKARLPPKVTESPEQQEGSVLILTPVAGKIRAVPKYLSLVKSLTYPRSKISIAILMSNIHDDESLNNIHSMMAELNDKFRSARLFRKDYEKVVIGQERHSEWMQKERRSILAQSRNQLLLRALGAEEWVLWFDFDLVAIPPNITETLIGADKPIVAPHCVWGPDNDTYDLNSYQETLEFQKWKKEMQKTDEELLLAGYADSPPGRLYMRDLRSKGLTLTELDAVGGTCLLVKGRLHRDGLIFPPYVMDNKLETEGLVAMAKKMGYQKYAYCLIDTEYCL</sequence>
<dbReference type="STRING" id="7739.C3Y764"/>
<gene>
    <name evidence="3" type="ORF">BRAFLDRAFT_123269</name>
</gene>
<organism>
    <name type="scientific">Branchiostoma floridae</name>
    <name type="common">Florida lancelet</name>
    <name type="synonym">Amphioxus</name>
    <dbReference type="NCBI Taxonomy" id="7739"/>
    <lineage>
        <taxon>Eukaryota</taxon>
        <taxon>Metazoa</taxon>
        <taxon>Chordata</taxon>
        <taxon>Cephalochordata</taxon>
        <taxon>Leptocardii</taxon>
        <taxon>Amphioxiformes</taxon>
        <taxon>Branchiostomatidae</taxon>
        <taxon>Branchiostoma</taxon>
    </lineage>
</organism>
<reference evidence="3" key="1">
    <citation type="journal article" date="2008" name="Nature">
        <title>The amphioxus genome and the evolution of the chordate karyotype.</title>
        <authorList>
            <consortium name="US DOE Joint Genome Institute (JGI-PGF)"/>
            <person name="Putnam N.H."/>
            <person name="Butts T."/>
            <person name="Ferrier D.E.K."/>
            <person name="Furlong R.F."/>
            <person name="Hellsten U."/>
            <person name="Kawashima T."/>
            <person name="Robinson-Rechavi M."/>
            <person name="Shoguchi E."/>
            <person name="Terry A."/>
            <person name="Yu J.-K."/>
            <person name="Benito-Gutierrez E.L."/>
            <person name="Dubchak I."/>
            <person name="Garcia-Fernandez J."/>
            <person name="Gibson-Brown J.J."/>
            <person name="Grigoriev I.V."/>
            <person name="Horton A.C."/>
            <person name="de Jong P.J."/>
            <person name="Jurka J."/>
            <person name="Kapitonov V.V."/>
            <person name="Kohara Y."/>
            <person name="Kuroki Y."/>
            <person name="Lindquist E."/>
            <person name="Lucas S."/>
            <person name="Osoegawa K."/>
            <person name="Pennacchio L.A."/>
            <person name="Salamov A.A."/>
            <person name="Satou Y."/>
            <person name="Sauka-Spengler T."/>
            <person name="Schmutz J."/>
            <person name="Shin-I T."/>
            <person name="Toyoda A."/>
            <person name="Bronner-Fraser M."/>
            <person name="Fujiyama A."/>
            <person name="Holland L.Z."/>
            <person name="Holland P.W.H."/>
            <person name="Satoh N."/>
            <person name="Rokhsar D.S."/>
        </authorList>
    </citation>
    <scope>NUCLEOTIDE SEQUENCE [LARGE SCALE GENOMIC DNA]</scope>
    <source>
        <strain evidence="3">S238N-H82</strain>
        <tissue evidence="3">Testes</tissue>
    </source>
</reference>
<dbReference type="EMBL" id="GG666489">
    <property type="protein sequence ID" value="EEN63692.1"/>
    <property type="molecule type" value="Genomic_DNA"/>
</dbReference>
<dbReference type="PANTHER" id="PTHR43083">
    <property type="entry name" value="MANNAN POLYMERASE II"/>
    <property type="match status" value="1"/>
</dbReference>
<dbReference type="Pfam" id="PF03452">
    <property type="entry name" value="Anp1"/>
    <property type="match status" value="1"/>
</dbReference>
<evidence type="ECO:0000313" key="3">
    <source>
        <dbReference type="EMBL" id="EEN63692.1"/>
    </source>
</evidence>
<proteinExistence type="inferred from homology"/>
<dbReference type="AlphaFoldDB" id="C3Y764"/>
<feature type="compositionally biased region" description="Basic and acidic residues" evidence="2">
    <location>
        <begin position="72"/>
        <end position="81"/>
    </location>
</feature>
<dbReference type="InterPro" id="IPR052086">
    <property type="entry name" value="Mannan_Polymerase_Subunit"/>
</dbReference>
<comment type="similarity">
    <text evidence="1">Belongs to the ANP1/MMN9/VAN1 family.</text>
</comment>
<evidence type="ECO:0000256" key="1">
    <source>
        <dbReference type="ARBA" id="ARBA00037964"/>
    </source>
</evidence>
<accession>C3Y764</accession>
<feature type="region of interest" description="Disordered" evidence="2">
    <location>
        <begin position="72"/>
        <end position="97"/>
    </location>
</feature>
<dbReference type="eggNOG" id="ENOG502QRPX">
    <property type="taxonomic scope" value="Eukaryota"/>
</dbReference>
<dbReference type="Gene3D" id="3.90.550.10">
    <property type="entry name" value="Spore Coat Polysaccharide Biosynthesis Protein SpsA, Chain A"/>
    <property type="match status" value="1"/>
</dbReference>
<dbReference type="InParanoid" id="C3Y764"/>
<name>C3Y764_BRAFL</name>